<feature type="transmembrane region" description="Helical" evidence="1">
    <location>
        <begin position="7"/>
        <end position="25"/>
    </location>
</feature>
<accession>A0ABX7XH60</accession>
<dbReference type="Proteomes" id="UP000672011">
    <property type="component" value="Chromosome"/>
</dbReference>
<protein>
    <recommendedName>
        <fullName evidence="4">YxeA family protein</fullName>
    </recommendedName>
</protein>
<evidence type="ECO:0000313" key="3">
    <source>
        <dbReference type="Proteomes" id="UP000672011"/>
    </source>
</evidence>
<evidence type="ECO:0000313" key="2">
    <source>
        <dbReference type="EMBL" id="QTV06889.1"/>
    </source>
</evidence>
<evidence type="ECO:0008006" key="4">
    <source>
        <dbReference type="Google" id="ProtNLM"/>
    </source>
</evidence>
<proteinExistence type="predicted"/>
<name>A0ABX7XH60_9FLAO</name>
<reference evidence="3" key="2">
    <citation type="submission" date="2021-04" db="EMBL/GenBank/DDBJ databases">
        <title>Taxonomy of Flavobacteriaceae bacterium ZY171143.</title>
        <authorList>
            <person name="Li F."/>
        </authorList>
    </citation>
    <scope>NUCLEOTIDE SEQUENCE [LARGE SCALE GENOMIC DNA]</scope>
    <source>
        <strain evidence="3">ZY171143</strain>
    </source>
</reference>
<reference evidence="2 3" key="1">
    <citation type="journal article" date="2021" name="Int. J. Syst. Evol. Microbiol.">
        <title>Faecalibacter bovis sp. nov., isolated from cow faeces.</title>
        <authorList>
            <person name="Li F."/>
            <person name="Zhao W."/>
            <person name="Hong Q."/>
            <person name="Shao Q."/>
            <person name="Song J."/>
            <person name="Yang S."/>
        </authorList>
    </citation>
    <scope>NUCLEOTIDE SEQUENCE [LARGE SCALE GENOMIC DNA]</scope>
    <source>
        <strain evidence="2 3">ZY171143</strain>
    </source>
</reference>
<keyword evidence="1" id="KW-0812">Transmembrane</keyword>
<organism evidence="2 3">
    <name type="scientific">Faecalibacter bovis</name>
    <dbReference type="NCBI Taxonomy" id="2898187"/>
    <lineage>
        <taxon>Bacteria</taxon>
        <taxon>Pseudomonadati</taxon>
        <taxon>Bacteroidota</taxon>
        <taxon>Flavobacteriia</taxon>
        <taxon>Flavobacteriales</taxon>
        <taxon>Weeksellaceae</taxon>
        <taxon>Faecalibacter</taxon>
    </lineage>
</organism>
<sequence length="135" mass="15923">MKIIKFLSKYFVFVCLSFVALYIFLNNYFDNATQENYRYSIATLTKTTSKGKGGWGNEYNYIFKNSTEKGRDNITEDSVEYYKSKIGSTFLIKIHSNKWVNRYFFTSRIYINKPAPDNIKEAPSEGWKELPKWAK</sequence>
<keyword evidence="1" id="KW-1133">Transmembrane helix</keyword>
<keyword evidence="3" id="KW-1185">Reference proteome</keyword>
<keyword evidence="1" id="KW-0472">Membrane</keyword>
<dbReference type="EMBL" id="CP072842">
    <property type="protein sequence ID" value="QTV06889.1"/>
    <property type="molecule type" value="Genomic_DNA"/>
</dbReference>
<evidence type="ECO:0000256" key="1">
    <source>
        <dbReference type="SAM" id="Phobius"/>
    </source>
</evidence>
<dbReference type="RefSeq" id="WP_230477673.1">
    <property type="nucleotide sequence ID" value="NZ_CP072842.1"/>
</dbReference>
<gene>
    <name evidence="2" type="ORF">J9309_06170</name>
</gene>